<evidence type="ECO:0000313" key="3">
    <source>
        <dbReference type="EMBL" id="CAH3132912.1"/>
    </source>
</evidence>
<dbReference type="PANTHER" id="PTHR21255">
    <property type="entry name" value="T-COMPLEX-ASSOCIATED-TESTIS-EXPRESSED 1/ DYNEIN LIGHT CHAIN"/>
    <property type="match status" value="1"/>
</dbReference>
<comment type="caution">
    <text evidence="3">The sequence shown here is derived from an EMBL/GenBank/DDBJ whole genome shotgun (WGS) entry which is preliminary data.</text>
</comment>
<dbReference type="GO" id="GO:0045505">
    <property type="term" value="F:dynein intermediate chain binding"/>
    <property type="evidence" value="ECO:0007669"/>
    <property type="project" value="TreeGrafter"/>
</dbReference>
<gene>
    <name evidence="3" type="ORF">PMEA_00015280</name>
</gene>
<dbReference type="Pfam" id="PF03645">
    <property type="entry name" value="Tctex-1"/>
    <property type="match status" value="1"/>
</dbReference>
<dbReference type="PANTHER" id="PTHR21255:SF65">
    <property type="entry name" value="TCTEX1 DOMAIN-CONTAINING PROTEIN 2"/>
    <property type="match status" value="1"/>
</dbReference>
<dbReference type="EMBL" id="CALNXJ010000027">
    <property type="protein sequence ID" value="CAH3132912.1"/>
    <property type="molecule type" value="Genomic_DNA"/>
</dbReference>
<reference evidence="3 4" key="1">
    <citation type="submission" date="2022-05" db="EMBL/GenBank/DDBJ databases">
        <authorList>
            <consortium name="Genoscope - CEA"/>
            <person name="William W."/>
        </authorList>
    </citation>
    <scope>NUCLEOTIDE SEQUENCE [LARGE SCALE GENOMIC DNA]</scope>
</reference>
<dbReference type="Gene3D" id="3.30.1140.40">
    <property type="entry name" value="Tctex-1"/>
    <property type="match status" value="1"/>
</dbReference>
<sequence>MSASGTKRGIVTLSGKSPQPHSKLKLGIASKLDSKEVPSQKSAMNRNDTHLTDRLDDASVADSEFSSGINFYENTYKLLPDAKTPMPTKTVETIIADVLKERFKNEVYDSSKCKDHSQNVCRLIKEKVKSLLCPRYKLVVVVHIGEKKGQGIRIASRCAWNENFDDFVTVSFTNSSLFAQATVYALYAE</sequence>
<evidence type="ECO:0000256" key="1">
    <source>
        <dbReference type="ARBA" id="ARBA00005361"/>
    </source>
</evidence>
<evidence type="ECO:0000313" key="4">
    <source>
        <dbReference type="Proteomes" id="UP001159428"/>
    </source>
</evidence>
<comment type="similarity">
    <text evidence="1">Belongs to the dynein light chain Tctex-type family.</text>
</comment>
<evidence type="ECO:0000256" key="2">
    <source>
        <dbReference type="SAM" id="MobiDB-lite"/>
    </source>
</evidence>
<dbReference type="GO" id="GO:0007018">
    <property type="term" value="P:microtubule-based movement"/>
    <property type="evidence" value="ECO:0007669"/>
    <property type="project" value="TreeGrafter"/>
</dbReference>
<dbReference type="InterPro" id="IPR038586">
    <property type="entry name" value="Tctex-1-like_sf"/>
</dbReference>
<organism evidence="3 4">
    <name type="scientific">Pocillopora meandrina</name>
    <dbReference type="NCBI Taxonomy" id="46732"/>
    <lineage>
        <taxon>Eukaryota</taxon>
        <taxon>Metazoa</taxon>
        <taxon>Cnidaria</taxon>
        <taxon>Anthozoa</taxon>
        <taxon>Hexacorallia</taxon>
        <taxon>Scleractinia</taxon>
        <taxon>Astrocoeniina</taxon>
        <taxon>Pocilloporidae</taxon>
        <taxon>Pocillopora</taxon>
    </lineage>
</organism>
<name>A0AAU9X0Q8_9CNID</name>
<dbReference type="GO" id="GO:0005868">
    <property type="term" value="C:cytoplasmic dynein complex"/>
    <property type="evidence" value="ECO:0007669"/>
    <property type="project" value="TreeGrafter"/>
</dbReference>
<dbReference type="GO" id="GO:0005737">
    <property type="term" value="C:cytoplasm"/>
    <property type="evidence" value="ECO:0007669"/>
    <property type="project" value="TreeGrafter"/>
</dbReference>
<dbReference type="AlphaFoldDB" id="A0AAU9X0Q8"/>
<dbReference type="InterPro" id="IPR005334">
    <property type="entry name" value="Tctex-1-like"/>
</dbReference>
<accession>A0AAU9X0Q8</accession>
<proteinExistence type="inferred from homology"/>
<dbReference type="CDD" id="cd21451">
    <property type="entry name" value="DLC-like_TCTEX1D"/>
    <property type="match status" value="1"/>
</dbReference>
<keyword evidence="4" id="KW-1185">Reference proteome</keyword>
<feature type="region of interest" description="Disordered" evidence="2">
    <location>
        <begin position="1"/>
        <end position="49"/>
    </location>
</feature>
<protein>
    <submittedName>
        <fullName evidence="3">Uncharacterized protein</fullName>
    </submittedName>
</protein>
<dbReference type="Proteomes" id="UP001159428">
    <property type="component" value="Unassembled WGS sequence"/>
</dbReference>